<evidence type="ECO:0000313" key="1">
    <source>
        <dbReference type="EMBL" id="KAJ1174557.1"/>
    </source>
</evidence>
<dbReference type="EMBL" id="JANPWB010000007">
    <property type="protein sequence ID" value="KAJ1174557.1"/>
    <property type="molecule type" value="Genomic_DNA"/>
</dbReference>
<dbReference type="AlphaFoldDB" id="A0AAV7TFF2"/>
<reference evidence="1" key="1">
    <citation type="journal article" date="2022" name="bioRxiv">
        <title>Sequencing and chromosome-scale assembly of the giantPleurodeles waltlgenome.</title>
        <authorList>
            <person name="Brown T."/>
            <person name="Elewa A."/>
            <person name="Iarovenko S."/>
            <person name="Subramanian E."/>
            <person name="Araus A.J."/>
            <person name="Petzold A."/>
            <person name="Susuki M."/>
            <person name="Suzuki K.-i.T."/>
            <person name="Hayashi T."/>
            <person name="Toyoda A."/>
            <person name="Oliveira C."/>
            <person name="Osipova E."/>
            <person name="Leigh N.D."/>
            <person name="Simon A."/>
            <person name="Yun M.H."/>
        </authorList>
    </citation>
    <scope>NUCLEOTIDE SEQUENCE</scope>
    <source>
        <strain evidence="1">20211129_DDA</strain>
        <tissue evidence="1">Liver</tissue>
    </source>
</reference>
<sequence length="77" mass="8080">MARASGAGMRLLPCPASGPGKGILPLDHSVSDARWLAGGACQPLEPAVRRSESGRLGWAWTRPGALEAWSWSSLHAC</sequence>
<gene>
    <name evidence="1" type="ORF">NDU88_006378</name>
</gene>
<evidence type="ECO:0000313" key="2">
    <source>
        <dbReference type="Proteomes" id="UP001066276"/>
    </source>
</evidence>
<organism evidence="1 2">
    <name type="scientific">Pleurodeles waltl</name>
    <name type="common">Iberian ribbed newt</name>
    <dbReference type="NCBI Taxonomy" id="8319"/>
    <lineage>
        <taxon>Eukaryota</taxon>
        <taxon>Metazoa</taxon>
        <taxon>Chordata</taxon>
        <taxon>Craniata</taxon>
        <taxon>Vertebrata</taxon>
        <taxon>Euteleostomi</taxon>
        <taxon>Amphibia</taxon>
        <taxon>Batrachia</taxon>
        <taxon>Caudata</taxon>
        <taxon>Salamandroidea</taxon>
        <taxon>Salamandridae</taxon>
        <taxon>Pleurodelinae</taxon>
        <taxon>Pleurodeles</taxon>
    </lineage>
</organism>
<comment type="caution">
    <text evidence="1">The sequence shown here is derived from an EMBL/GenBank/DDBJ whole genome shotgun (WGS) entry which is preliminary data.</text>
</comment>
<name>A0AAV7TFF2_PLEWA</name>
<protein>
    <submittedName>
        <fullName evidence="1">Uncharacterized protein</fullName>
    </submittedName>
</protein>
<proteinExistence type="predicted"/>
<keyword evidence="2" id="KW-1185">Reference proteome</keyword>
<accession>A0AAV7TFF2</accession>
<dbReference type="Proteomes" id="UP001066276">
    <property type="component" value="Chromosome 4_1"/>
</dbReference>